<accession>A0A915EPR6</accession>
<dbReference type="Proteomes" id="UP000887574">
    <property type="component" value="Unplaced"/>
</dbReference>
<evidence type="ECO:0000313" key="2">
    <source>
        <dbReference type="WBParaSite" id="jg7636"/>
    </source>
</evidence>
<sequence length="137" mass="15850">MQSDNVLHQPSRSSYWQWLMNLHNQINSAVQLGYYRGFYDLPTLKNLTQCCMATPLQSDNETVQICGELAYNLGFLNVWETLNDAYNTYTDCYATPADSPLLAYRHQTVTTRQLKNHLAHPNKWFCPTLTILSIKRS</sequence>
<dbReference type="WBParaSite" id="jg7636">
    <property type="protein sequence ID" value="jg7636"/>
    <property type="gene ID" value="jg7636"/>
</dbReference>
<keyword evidence="1" id="KW-1185">Reference proteome</keyword>
<dbReference type="AlphaFoldDB" id="A0A915EPR6"/>
<protein>
    <submittedName>
        <fullName evidence="2">Thiol oxidase</fullName>
    </submittedName>
</protein>
<organism evidence="1 2">
    <name type="scientific">Ditylenchus dipsaci</name>
    <dbReference type="NCBI Taxonomy" id="166011"/>
    <lineage>
        <taxon>Eukaryota</taxon>
        <taxon>Metazoa</taxon>
        <taxon>Ecdysozoa</taxon>
        <taxon>Nematoda</taxon>
        <taxon>Chromadorea</taxon>
        <taxon>Rhabditida</taxon>
        <taxon>Tylenchina</taxon>
        <taxon>Tylenchomorpha</taxon>
        <taxon>Sphaerularioidea</taxon>
        <taxon>Anguinidae</taxon>
        <taxon>Anguininae</taxon>
        <taxon>Ditylenchus</taxon>
    </lineage>
</organism>
<evidence type="ECO:0000313" key="1">
    <source>
        <dbReference type="Proteomes" id="UP000887574"/>
    </source>
</evidence>
<reference evidence="2" key="1">
    <citation type="submission" date="2022-11" db="UniProtKB">
        <authorList>
            <consortium name="WormBaseParasite"/>
        </authorList>
    </citation>
    <scope>IDENTIFICATION</scope>
</reference>
<proteinExistence type="predicted"/>
<name>A0A915EPR6_9BILA</name>